<dbReference type="CDD" id="cd01483">
    <property type="entry name" value="E1_enzyme_family"/>
    <property type="match status" value="1"/>
</dbReference>
<reference evidence="2 3" key="1">
    <citation type="submission" date="2024-04" db="EMBL/GenBank/DDBJ databases">
        <title>Genome sequencing and metabolic network reconstruction of aminoacids and betaine degradation by Anoxynatronum sibiricum.</title>
        <authorList>
            <person name="Detkova E.N."/>
            <person name="Boltjanskaja Y.V."/>
            <person name="Mardanov A.V."/>
            <person name="Kevbrin V."/>
        </authorList>
    </citation>
    <scope>NUCLEOTIDE SEQUENCE [LARGE SCALE GENOMIC DNA]</scope>
    <source>
        <strain evidence="2 3">Z-7981</strain>
    </source>
</reference>
<sequence length="276" mass="30161">MLTDYQLFFNRNIGIFTEAEQKRLQQVTIGIAGVGGVGGLLAERFIRLGVGCIKICDPGSFEPSNINRQYGATCHTMNDNKAAVIQKILYEINPDASIRSDQNGITDVASAVSFIEGCDLVIDEMDYGAWKESIFLQRAARSKGIYYMFAGAIGFGALVSSFDPQGMTLEEYNGLKPDQNLDNLTSSSITSERVMPVIPSYAEKAMTKDMLKEVVDGFRPVPTCSIGVGLAALLAASESINIILKRREPVRAPQYLYTDLMDHQMHLGNMGHANGS</sequence>
<keyword evidence="2" id="KW-0548">Nucleotidyltransferase</keyword>
<comment type="caution">
    <text evidence="2">The sequence shown here is derived from an EMBL/GenBank/DDBJ whole genome shotgun (WGS) entry which is preliminary data.</text>
</comment>
<organism evidence="2 3">
    <name type="scientific">Anoxynatronum sibiricum</name>
    <dbReference type="NCBI Taxonomy" id="210623"/>
    <lineage>
        <taxon>Bacteria</taxon>
        <taxon>Bacillati</taxon>
        <taxon>Bacillota</taxon>
        <taxon>Clostridia</taxon>
        <taxon>Eubacteriales</taxon>
        <taxon>Clostridiaceae</taxon>
        <taxon>Anoxynatronum</taxon>
    </lineage>
</organism>
<dbReference type="EMBL" id="JBCITM010000002">
    <property type="protein sequence ID" value="MEN1759353.1"/>
    <property type="molecule type" value="Genomic_DNA"/>
</dbReference>
<feature type="domain" description="THIF-type NAD/FAD binding fold" evidence="1">
    <location>
        <begin position="10"/>
        <end position="266"/>
    </location>
</feature>
<name>A0ABU9VQQ6_9CLOT</name>
<proteinExistence type="predicted"/>
<dbReference type="Proteomes" id="UP001407405">
    <property type="component" value="Unassembled WGS sequence"/>
</dbReference>
<evidence type="ECO:0000259" key="1">
    <source>
        <dbReference type="Pfam" id="PF00899"/>
    </source>
</evidence>
<dbReference type="PANTHER" id="PTHR43267">
    <property type="entry name" value="TRNA THREONYLCARBAMOYLADENOSINE DEHYDRATASE"/>
    <property type="match status" value="1"/>
</dbReference>
<dbReference type="Gene3D" id="3.40.50.720">
    <property type="entry name" value="NAD(P)-binding Rossmann-like Domain"/>
    <property type="match status" value="1"/>
</dbReference>
<dbReference type="InterPro" id="IPR035985">
    <property type="entry name" value="Ubiquitin-activating_enz"/>
</dbReference>
<dbReference type="InterPro" id="IPR000594">
    <property type="entry name" value="ThiF_NAD_FAD-bd"/>
</dbReference>
<keyword evidence="3" id="KW-1185">Reference proteome</keyword>
<dbReference type="SUPFAM" id="SSF69572">
    <property type="entry name" value="Activating enzymes of the ubiquitin-like proteins"/>
    <property type="match status" value="1"/>
</dbReference>
<gene>
    <name evidence="2" type="ORF">AAIG11_02600</name>
</gene>
<dbReference type="Pfam" id="PF00899">
    <property type="entry name" value="ThiF"/>
    <property type="match status" value="1"/>
</dbReference>
<dbReference type="GO" id="GO:0016779">
    <property type="term" value="F:nucleotidyltransferase activity"/>
    <property type="evidence" value="ECO:0007669"/>
    <property type="project" value="UniProtKB-KW"/>
</dbReference>
<accession>A0ABU9VQQ6</accession>
<protein>
    <submittedName>
        <fullName evidence="2">ThiF family adenylyltransferase</fullName>
    </submittedName>
</protein>
<evidence type="ECO:0000313" key="3">
    <source>
        <dbReference type="Proteomes" id="UP001407405"/>
    </source>
</evidence>
<dbReference type="RefSeq" id="WP_343184716.1">
    <property type="nucleotide sequence ID" value="NZ_JBCITM010000002.1"/>
</dbReference>
<dbReference type="PANTHER" id="PTHR43267:SF1">
    <property type="entry name" value="TRNA THREONYLCARBAMOYLADENOSINE DEHYDRATASE"/>
    <property type="match status" value="1"/>
</dbReference>
<dbReference type="InterPro" id="IPR045886">
    <property type="entry name" value="ThiF/MoeB/HesA"/>
</dbReference>
<evidence type="ECO:0000313" key="2">
    <source>
        <dbReference type="EMBL" id="MEN1759353.1"/>
    </source>
</evidence>
<keyword evidence="2" id="KW-0808">Transferase</keyword>